<organism evidence="3 4">
    <name type="scientific">Stappia albiluteola</name>
    <dbReference type="NCBI Taxonomy" id="2758565"/>
    <lineage>
        <taxon>Bacteria</taxon>
        <taxon>Pseudomonadati</taxon>
        <taxon>Pseudomonadota</taxon>
        <taxon>Alphaproteobacteria</taxon>
        <taxon>Hyphomicrobiales</taxon>
        <taxon>Stappiaceae</taxon>
        <taxon>Stappia</taxon>
    </lineage>
</organism>
<dbReference type="EMBL" id="JACFXV010000053">
    <property type="protein sequence ID" value="MBA5777533.1"/>
    <property type="molecule type" value="Genomic_DNA"/>
</dbReference>
<dbReference type="Pfam" id="PF13795">
    <property type="entry name" value="HupE_UreJ_2"/>
    <property type="match status" value="1"/>
</dbReference>
<feature type="chain" id="PRO_5032634695" evidence="2">
    <location>
        <begin position="28"/>
        <end position="335"/>
    </location>
</feature>
<evidence type="ECO:0000256" key="1">
    <source>
        <dbReference type="SAM" id="Phobius"/>
    </source>
</evidence>
<gene>
    <name evidence="3" type="ORF">H2509_10405</name>
</gene>
<dbReference type="Proteomes" id="UP000541109">
    <property type="component" value="Unassembled WGS sequence"/>
</dbReference>
<evidence type="ECO:0000256" key="2">
    <source>
        <dbReference type="SAM" id="SignalP"/>
    </source>
</evidence>
<protein>
    <submittedName>
        <fullName evidence="3">HupE/UreJ family protein</fullName>
    </submittedName>
</protein>
<keyword evidence="2" id="KW-0732">Signal</keyword>
<keyword evidence="1" id="KW-1133">Transmembrane helix</keyword>
<evidence type="ECO:0000313" key="4">
    <source>
        <dbReference type="Proteomes" id="UP000541109"/>
    </source>
</evidence>
<dbReference type="AlphaFoldDB" id="A0A839ACZ9"/>
<sequence length="335" mass="36533">MASRGVLSQSLLALLLLLAPAWPGAHAHESRPAYLQITETAPSQFSLLWRTPMRGDIPLAVILKLPEGVRDTRPPLVQTLSDSRLERRWIDAGAKGLSGNRIGFPGLELTITEAIVEVETLDGHRWMGIARPSQPWVELAADRRSLQVAVEFTRQGIDHIFAGVDHLLFVFGLLLLVPGPWMLVKTVTAFTVAHSLTLAVATFGYVRPPVPLVEAAIAMSILFLGVEIVRARRGETSFTIERPWLVAFAFGLLHGFGFATVLSDAGLPERGIPLALLSFNIGVELGQLAFVAVVLVTARALVRLGGHWPPWMQLVPAYLVGTLGAFWTIQRLAAF</sequence>
<accession>A0A839ACZ9</accession>
<dbReference type="InterPro" id="IPR032809">
    <property type="entry name" value="Put_HupE_UreJ"/>
</dbReference>
<keyword evidence="1" id="KW-0472">Membrane</keyword>
<feature type="transmembrane region" description="Helical" evidence="1">
    <location>
        <begin position="243"/>
        <end position="262"/>
    </location>
</feature>
<feature type="transmembrane region" description="Helical" evidence="1">
    <location>
        <begin position="212"/>
        <end position="231"/>
    </location>
</feature>
<evidence type="ECO:0000313" key="3">
    <source>
        <dbReference type="EMBL" id="MBA5777533.1"/>
    </source>
</evidence>
<comment type="caution">
    <text evidence="3">The sequence shown here is derived from an EMBL/GenBank/DDBJ whole genome shotgun (WGS) entry which is preliminary data.</text>
</comment>
<reference evidence="3 4" key="1">
    <citation type="submission" date="2020-07" db="EMBL/GenBank/DDBJ databases">
        <title>Stappia sp., F7233, whole genome shotgun sequencing project.</title>
        <authorList>
            <person name="Jiang S."/>
            <person name="Liu Z.W."/>
            <person name="Du Z.J."/>
        </authorList>
    </citation>
    <scope>NUCLEOTIDE SEQUENCE [LARGE SCALE GENOMIC DNA]</scope>
    <source>
        <strain evidence="3 4">F7233</strain>
    </source>
</reference>
<proteinExistence type="predicted"/>
<feature type="signal peptide" evidence="2">
    <location>
        <begin position="1"/>
        <end position="27"/>
    </location>
</feature>
<keyword evidence="4" id="KW-1185">Reference proteome</keyword>
<name>A0A839ACZ9_9HYPH</name>
<feature type="transmembrane region" description="Helical" evidence="1">
    <location>
        <begin position="310"/>
        <end position="329"/>
    </location>
</feature>
<feature type="transmembrane region" description="Helical" evidence="1">
    <location>
        <begin position="274"/>
        <end position="298"/>
    </location>
</feature>
<keyword evidence="1" id="KW-0812">Transmembrane</keyword>